<reference evidence="1" key="1">
    <citation type="submission" date="2022-08" db="EMBL/GenBank/DDBJ databases">
        <authorList>
            <consortium name="DOE Joint Genome Institute"/>
            <person name="Min B."/>
            <person name="Riley R."/>
            <person name="Sierra-Patev S."/>
            <person name="Naranjo-Ortiz M."/>
            <person name="Looney B."/>
            <person name="Konkel Z."/>
            <person name="Slot J.C."/>
            <person name="Sakamoto Y."/>
            <person name="Steenwyk J.L."/>
            <person name="Rokas A."/>
            <person name="Carro J."/>
            <person name="Camarero S."/>
            <person name="Ferreira P."/>
            <person name="Molpeceres G."/>
            <person name="Ruiz-Duenas F.J."/>
            <person name="Serrano A."/>
            <person name="Henrissat B."/>
            <person name="Drula E."/>
            <person name="Hughes K.W."/>
            <person name="Mata J.L."/>
            <person name="Ishikawa N.K."/>
            <person name="Vargas-Isla R."/>
            <person name="Ushijima S."/>
            <person name="Smith C.A."/>
            <person name="Ahrendt S."/>
            <person name="Andreopoulos W."/>
            <person name="He G."/>
            <person name="Labutti K."/>
            <person name="Lipzen A."/>
            <person name="Ng V."/>
            <person name="Sandor L."/>
            <person name="Barry K."/>
            <person name="Martinez A.T."/>
            <person name="Xiao Y."/>
            <person name="Gibbons J.G."/>
            <person name="Terashima K."/>
            <person name="Hibbett D.S."/>
            <person name="Grigoriev I.V."/>
        </authorList>
    </citation>
    <scope>NUCLEOTIDE SEQUENCE</scope>
    <source>
        <strain evidence="1">Sp2 HRB7682 ss15</strain>
    </source>
</reference>
<gene>
    <name evidence="1" type="ORF">C8J55DRAFT_492320</name>
</gene>
<evidence type="ECO:0000313" key="2">
    <source>
        <dbReference type="Proteomes" id="UP001150238"/>
    </source>
</evidence>
<dbReference type="Proteomes" id="UP001150238">
    <property type="component" value="Unassembled WGS sequence"/>
</dbReference>
<sequence length="582" mass="65459">MPAEPSKDVTTDMTTELGRITLGTQTSVGSAEYLSWVTVLKSMMEGTLNNVRDMAVSSLVDGTARFVRMLNELYFAAKVNSRLNLTKIKENSLRPRPTAIFQTLQSHDIPIQKSREFLSAGSRWAFLANSVIAFKGEDNYFRKKASVTVIQALCNQIRAPTSSVSGDLVKSRLIPVLANLRKDIPISMPTLYHPSLFKHLGLSSSFDSGNLNESDNYFSSFFFHTFRSLPRDWEAWNLFLAIPEDQLLSTALLERRFLLFSPVEVEVGSPISELTSSSEEEPLAQRFLAKPPLPISMIFSRMGFQSQDAEGIHQILCTPYVPQKTVEPFPADLRRRSKWTEQERRAAINCIKPDSLDKYAQEMNQRFDSLGQLSDKRYLKLDRNLVDGKVLQVYDDNQSLLYTLDTTMPANLREGLETAVQACLSDTTAQFRYQEPSTSVKTRAFSSIHFTNQTRYLTHGYDAPEDIHPLYLRNADGGKTNHSQFLSHPSEDIHKLSQEYATLKEALEAVLQWIVEKVLRIHPDMFQEILATADLLPLNDTSPASPFTSIVVNINVGTLAHRDKNDGYACICVTIGNPKGGN</sequence>
<dbReference type="EMBL" id="JANVFS010000037">
    <property type="protein sequence ID" value="KAJ4468638.1"/>
    <property type="molecule type" value="Genomic_DNA"/>
</dbReference>
<reference evidence="1" key="2">
    <citation type="journal article" date="2023" name="Proc. Natl. Acad. Sci. U.S.A.">
        <title>A global phylogenomic analysis of the shiitake genus Lentinula.</title>
        <authorList>
            <person name="Sierra-Patev S."/>
            <person name="Min B."/>
            <person name="Naranjo-Ortiz M."/>
            <person name="Looney B."/>
            <person name="Konkel Z."/>
            <person name="Slot J.C."/>
            <person name="Sakamoto Y."/>
            <person name="Steenwyk J.L."/>
            <person name="Rokas A."/>
            <person name="Carro J."/>
            <person name="Camarero S."/>
            <person name="Ferreira P."/>
            <person name="Molpeceres G."/>
            <person name="Ruiz-Duenas F.J."/>
            <person name="Serrano A."/>
            <person name="Henrissat B."/>
            <person name="Drula E."/>
            <person name="Hughes K.W."/>
            <person name="Mata J.L."/>
            <person name="Ishikawa N.K."/>
            <person name="Vargas-Isla R."/>
            <person name="Ushijima S."/>
            <person name="Smith C.A."/>
            <person name="Donoghue J."/>
            <person name="Ahrendt S."/>
            <person name="Andreopoulos W."/>
            <person name="He G."/>
            <person name="LaButti K."/>
            <person name="Lipzen A."/>
            <person name="Ng V."/>
            <person name="Riley R."/>
            <person name="Sandor L."/>
            <person name="Barry K."/>
            <person name="Martinez A.T."/>
            <person name="Xiao Y."/>
            <person name="Gibbons J.G."/>
            <person name="Terashima K."/>
            <person name="Grigoriev I.V."/>
            <person name="Hibbett D."/>
        </authorList>
    </citation>
    <scope>NUCLEOTIDE SEQUENCE</scope>
    <source>
        <strain evidence="1">Sp2 HRB7682 ss15</strain>
    </source>
</reference>
<organism evidence="1 2">
    <name type="scientific">Lentinula lateritia</name>
    <dbReference type="NCBI Taxonomy" id="40482"/>
    <lineage>
        <taxon>Eukaryota</taxon>
        <taxon>Fungi</taxon>
        <taxon>Dikarya</taxon>
        <taxon>Basidiomycota</taxon>
        <taxon>Agaricomycotina</taxon>
        <taxon>Agaricomycetes</taxon>
        <taxon>Agaricomycetidae</taxon>
        <taxon>Agaricales</taxon>
        <taxon>Marasmiineae</taxon>
        <taxon>Omphalotaceae</taxon>
        <taxon>Lentinula</taxon>
    </lineage>
</organism>
<comment type="caution">
    <text evidence="1">The sequence shown here is derived from an EMBL/GenBank/DDBJ whole genome shotgun (WGS) entry which is preliminary data.</text>
</comment>
<dbReference type="AlphaFoldDB" id="A0A9W8ZX42"/>
<protein>
    <submittedName>
        <fullName evidence="1">Uncharacterized protein</fullName>
    </submittedName>
</protein>
<accession>A0A9W8ZX42</accession>
<proteinExistence type="predicted"/>
<name>A0A9W8ZX42_9AGAR</name>
<evidence type="ECO:0000313" key="1">
    <source>
        <dbReference type="EMBL" id="KAJ4468638.1"/>
    </source>
</evidence>